<reference evidence="3 4" key="1">
    <citation type="submission" date="2021-07" db="EMBL/GenBank/DDBJ databases">
        <title>Actinomadura sp. PM05-2 isolated from lichen.</title>
        <authorList>
            <person name="Somphong A."/>
            <person name="Phongsopitanun W."/>
            <person name="Tanasupawat S."/>
            <person name="Peongsungnone V."/>
        </authorList>
    </citation>
    <scope>NUCLEOTIDE SEQUENCE [LARGE SCALE GENOMIC DNA]</scope>
    <source>
        <strain evidence="3 4">PM05-2</strain>
    </source>
</reference>
<dbReference type="RefSeq" id="WP_220167899.1">
    <property type="nucleotide sequence ID" value="NZ_JAIBOA010000012.1"/>
</dbReference>
<name>A0ABS7FW62_9ACTN</name>
<evidence type="ECO:0000256" key="1">
    <source>
        <dbReference type="SAM" id="MobiDB-lite"/>
    </source>
</evidence>
<keyword evidence="4" id="KW-1185">Reference proteome</keyword>
<sequence>MGPAREYGPDRGPNTVADLDALPDEGKRYELVHGWLIEMSPSALHDYMAEALKDLLRPLTPPGHLLKGPWDVQMPEGSIYSPDVVLLDAEAYRNAAIEDRRAVTGDDVLFVAEVQRPRSGSWKTVHNTKVRDYALAGIPHYWIIDLKETPRLSVYRLGDDRTYRLVAQTEGAEALNVTEPFALSVKVSDLLPR</sequence>
<evidence type="ECO:0000259" key="2">
    <source>
        <dbReference type="Pfam" id="PF05685"/>
    </source>
</evidence>
<gene>
    <name evidence="3" type="ORF">K1Y72_19950</name>
</gene>
<dbReference type="Gene3D" id="3.90.1570.10">
    <property type="entry name" value="tt1808, chain A"/>
    <property type="match status" value="1"/>
</dbReference>
<keyword evidence="3" id="KW-0378">Hydrolase</keyword>
<evidence type="ECO:0000313" key="3">
    <source>
        <dbReference type="EMBL" id="MBW8484668.1"/>
    </source>
</evidence>
<accession>A0ABS7FW62</accession>
<feature type="region of interest" description="Disordered" evidence="1">
    <location>
        <begin position="1"/>
        <end position="20"/>
    </location>
</feature>
<dbReference type="Proteomes" id="UP000774570">
    <property type="component" value="Unassembled WGS sequence"/>
</dbReference>
<dbReference type="InterPro" id="IPR011335">
    <property type="entry name" value="Restrct_endonuc-II-like"/>
</dbReference>
<comment type="caution">
    <text evidence="3">The sequence shown here is derived from an EMBL/GenBank/DDBJ whole genome shotgun (WGS) entry which is preliminary data.</text>
</comment>
<dbReference type="EMBL" id="JAIBOA010000012">
    <property type="protein sequence ID" value="MBW8484668.1"/>
    <property type="molecule type" value="Genomic_DNA"/>
</dbReference>
<keyword evidence="3" id="KW-0540">Nuclease</keyword>
<dbReference type="SUPFAM" id="SSF52980">
    <property type="entry name" value="Restriction endonuclease-like"/>
    <property type="match status" value="1"/>
</dbReference>
<dbReference type="InterPro" id="IPR008538">
    <property type="entry name" value="Uma2"/>
</dbReference>
<dbReference type="PANTHER" id="PTHR35400">
    <property type="entry name" value="SLR1083 PROTEIN"/>
    <property type="match status" value="1"/>
</dbReference>
<dbReference type="Pfam" id="PF05685">
    <property type="entry name" value="Uma2"/>
    <property type="match status" value="1"/>
</dbReference>
<dbReference type="PANTHER" id="PTHR35400:SF3">
    <property type="entry name" value="SLL1072 PROTEIN"/>
    <property type="match status" value="1"/>
</dbReference>
<organism evidence="3 4">
    <name type="scientific">Actinomadura parmotrematis</name>
    <dbReference type="NCBI Taxonomy" id="2864039"/>
    <lineage>
        <taxon>Bacteria</taxon>
        <taxon>Bacillati</taxon>
        <taxon>Actinomycetota</taxon>
        <taxon>Actinomycetes</taxon>
        <taxon>Streptosporangiales</taxon>
        <taxon>Thermomonosporaceae</taxon>
        <taxon>Actinomadura</taxon>
    </lineage>
</organism>
<proteinExistence type="predicted"/>
<protein>
    <submittedName>
        <fullName evidence="3">Uma2 family endonuclease</fullName>
    </submittedName>
</protein>
<dbReference type="GO" id="GO:0004519">
    <property type="term" value="F:endonuclease activity"/>
    <property type="evidence" value="ECO:0007669"/>
    <property type="project" value="UniProtKB-KW"/>
</dbReference>
<feature type="domain" description="Putative restriction endonuclease" evidence="2">
    <location>
        <begin position="17"/>
        <end position="184"/>
    </location>
</feature>
<evidence type="ECO:0000313" key="4">
    <source>
        <dbReference type="Proteomes" id="UP000774570"/>
    </source>
</evidence>
<keyword evidence="3" id="KW-0255">Endonuclease</keyword>
<dbReference type="CDD" id="cd06260">
    <property type="entry name" value="DUF820-like"/>
    <property type="match status" value="1"/>
</dbReference>
<dbReference type="InterPro" id="IPR012296">
    <property type="entry name" value="Nuclease_put_TT1808"/>
</dbReference>